<dbReference type="EMBL" id="BSYR01000065">
    <property type="protein sequence ID" value="GMJ13761.1"/>
    <property type="molecule type" value="Genomic_DNA"/>
</dbReference>
<evidence type="ECO:0000259" key="6">
    <source>
        <dbReference type="PROSITE" id="PS50863"/>
    </source>
</evidence>
<dbReference type="InterPro" id="IPR015300">
    <property type="entry name" value="DNA-bd_pseudobarrel_sf"/>
</dbReference>
<evidence type="ECO:0000256" key="2">
    <source>
        <dbReference type="ARBA" id="ARBA00023015"/>
    </source>
</evidence>
<evidence type="ECO:0000256" key="1">
    <source>
        <dbReference type="ARBA" id="ARBA00004123"/>
    </source>
</evidence>
<evidence type="ECO:0000256" key="4">
    <source>
        <dbReference type="ARBA" id="ARBA00023163"/>
    </source>
</evidence>
<keyword evidence="4" id="KW-0804">Transcription</keyword>
<dbReference type="AlphaFoldDB" id="A0A9W7JE57"/>
<dbReference type="PANTHER" id="PTHR31140">
    <property type="entry name" value="B3 DOMAIN-CONTAINING TRANSCRIPTION FACTOR ABI3"/>
    <property type="match status" value="1"/>
</dbReference>
<keyword evidence="5" id="KW-0539">Nucleus</keyword>
<dbReference type="InterPro" id="IPR003340">
    <property type="entry name" value="B3_DNA-bd"/>
</dbReference>
<comment type="caution">
    <text evidence="7">The sequence shown here is derived from an EMBL/GenBank/DDBJ whole genome shotgun (WGS) entry which is preliminary data.</text>
</comment>
<dbReference type="PANTHER" id="PTHR31140:SF2">
    <property type="entry name" value="B3 DOMAIN-CONTAINING TRANSCRIPTION FACTOR NGA2"/>
    <property type="match status" value="1"/>
</dbReference>
<dbReference type="GO" id="GO:0003677">
    <property type="term" value="F:DNA binding"/>
    <property type="evidence" value="ECO:0007669"/>
    <property type="project" value="UniProtKB-KW"/>
</dbReference>
<evidence type="ECO:0000313" key="7">
    <source>
        <dbReference type="EMBL" id="GMJ13761.1"/>
    </source>
</evidence>
<organism evidence="7 8">
    <name type="scientific">Hibiscus trionum</name>
    <name type="common">Flower of an hour</name>
    <dbReference type="NCBI Taxonomy" id="183268"/>
    <lineage>
        <taxon>Eukaryota</taxon>
        <taxon>Viridiplantae</taxon>
        <taxon>Streptophyta</taxon>
        <taxon>Embryophyta</taxon>
        <taxon>Tracheophyta</taxon>
        <taxon>Spermatophyta</taxon>
        <taxon>Magnoliopsida</taxon>
        <taxon>eudicotyledons</taxon>
        <taxon>Gunneridae</taxon>
        <taxon>Pentapetalae</taxon>
        <taxon>rosids</taxon>
        <taxon>malvids</taxon>
        <taxon>Malvales</taxon>
        <taxon>Malvaceae</taxon>
        <taxon>Malvoideae</taxon>
        <taxon>Hibiscus</taxon>
    </lineage>
</organism>
<keyword evidence="2" id="KW-0805">Transcription regulation</keyword>
<dbReference type="InterPro" id="IPR044800">
    <property type="entry name" value="LEC2-like"/>
</dbReference>
<dbReference type="GO" id="GO:0005634">
    <property type="term" value="C:nucleus"/>
    <property type="evidence" value="ECO:0007669"/>
    <property type="project" value="UniProtKB-SubCell"/>
</dbReference>
<keyword evidence="3" id="KW-0238">DNA-binding</keyword>
<feature type="domain" description="TF-B3" evidence="6">
    <location>
        <begin position="1"/>
        <end position="42"/>
    </location>
</feature>
<reference evidence="7" key="1">
    <citation type="submission" date="2023-05" db="EMBL/GenBank/DDBJ databases">
        <title>Genome and transcriptome analyses reveal genes involved in the formation of fine ridges on petal epidermal cells in Hibiscus trionum.</title>
        <authorList>
            <person name="Koshimizu S."/>
            <person name="Masuda S."/>
            <person name="Ishii T."/>
            <person name="Shirasu K."/>
            <person name="Hoshino A."/>
            <person name="Arita M."/>
        </authorList>
    </citation>
    <scope>NUCLEOTIDE SEQUENCE</scope>
    <source>
        <strain evidence="7">Hamamatsu line</strain>
    </source>
</reference>
<proteinExistence type="predicted"/>
<protein>
    <recommendedName>
        <fullName evidence="6">TF-B3 domain-containing protein</fullName>
    </recommendedName>
</protein>
<evidence type="ECO:0000256" key="5">
    <source>
        <dbReference type="ARBA" id="ARBA00023242"/>
    </source>
</evidence>
<evidence type="ECO:0000313" key="8">
    <source>
        <dbReference type="Proteomes" id="UP001165190"/>
    </source>
</evidence>
<dbReference type="PROSITE" id="PS50863">
    <property type="entry name" value="B3"/>
    <property type="match status" value="1"/>
</dbReference>
<keyword evidence="8" id="KW-1185">Reference proteome</keyword>
<dbReference type="GO" id="GO:0003700">
    <property type="term" value="F:DNA-binding transcription factor activity"/>
    <property type="evidence" value="ECO:0007669"/>
    <property type="project" value="InterPro"/>
</dbReference>
<evidence type="ECO:0000256" key="3">
    <source>
        <dbReference type="ARBA" id="ARBA00023125"/>
    </source>
</evidence>
<sequence>MNKGWSRFVKDKKLDAEDVVSFLRGVGELGKHHLFIDWRRQRRPDAGGPRQGCGQEVKAFRGEHGMPHIGVAEYRVLSTTSVANATMASQTPHLSSSSQQHPLQLRLYNDTPIDFLNANKGRSSLSLDFDI</sequence>
<dbReference type="SUPFAM" id="SSF101936">
    <property type="entry name" value="DNA-binding pseudobarrel domain"/>
    <property type="match status" value="1"/>
</dbReference>
<dbReference type="Gene3D" id="2.40.330.10">
    <property type="entry name" value="DNA-binding pseudobarrel domain"/>
    <property type="match status" value="1"/>
</dbReference>
<gene>
    <name evidence="7" type="ORF">HRI_005045300</name>
</gene>
<accession>A0A9W7JE57</accession>
<name>A0A9W7JE57_HIBTR</name>
<comment type="subcellular location">
    <subcellularLocation>
        <location evidence="1">Nucleus</location>
    </subcellularLocation>
</comment>
<dbReference type="Proteomes" id="UP001165190">
    <property type="component" value="Unassembled WGS sequence"/>
</dbReference>